<protein>
    <submittedName>
        <fullName evidence="1">Uncharacterized protein</fullName>
    </submittedName>
</protein>
<evidence type="ECO:0000313" key="2">
    <source>
        <dbReference type="Proteomes" id="UP000003781"/>
    </source>
</evidence>
<keyword evidence="2" id="KW-1185">Reference proteome</keyword>
<name>A3IS58_9CHRO</name>
<dbReference type="EMBL" id="AAXW01000021">
    <property type="protein sequence ID" value="EAZ90736.1"/>
    <property type="molecule type" value="Genomic_DNA"/>
</dbReference>
<dbReference type="AlphaFoldDB" id="A3IS58"/>
<sequence>MNETAIPERYQPLGEIISRKYMGALRYLVIKPIYFEDKPFNSMSTVVIASSPDEAIRKTFFHRYTWAYSTENVPHTTATEIGNA</sequence>
<evidence type="ECO:0000313" key="1">
    <source>
        <dbReference type="EMBL" id="EAZ90736.1"/>
    </source>
</evidence>
<dbReference type="Proteomes" id="UP000003781">
    <property type="component" value="Unassembled WGS sequence"/>
</dbReference>
<gene>
    <name evidence="1" type="ORF">CY0110_32350</name>
</gene>
<dbReference type="OrthoDB" id="9840225at2"/>
<proteinExistence type="predicted"/>
<accession>A3IS58</accession>
<reference evidence="1 2" key="1">
    <citation type="submission" date="2007-03" db="EMBL/GenBank/DDBJ databases">
        <authorList>
            <person name="Stal L."/>
            <person name="Ferriera S."/>
            <person name="Johnson J."/>
            <person name="Kravitz S."/>
            <person name="Beeson K."/>
            <person name="Sutton G."/>
            <person name="Rogers Y.-H."/>
            <person name="Friedman R."/>
            <person name="Frazier M."/>
            <person name="Venter J.C."/>
        </authorList>
    </citation>
    <scope>NUCLEOTIDE SEQUENCE [LARGE SCALE GENOMIC DNA]</scope>
    <source>
        <strain evidence="1 2">CCY0110</strain>
    </source>
</reference>
<organism evidence="1 2">
    <name type="scientific">Crocosphaera chwakensis CCY0110</name>
    <dbReference type="NCBI Taxonomy" id="391612"/>
    <lineage>
        <taxon>Bacteria</taxon>
        <taxon>Bacillati</taxon>
        <taxon>Cyanobacteriota</taxon>
        <taxon>Cyanophyceae</taxon>
        <taxon>Oscillatoriophycideae</taxon>
        <taxon>Chroococcales</taxon>
        <taxon>Aphanothecaceae</taxon>
        <taxon>Crocosphaera</taxon>
        <taxon>Crocosphaera chwakensis</taxon>
    </lineage>
</organism>
<dbReference type="RefSeq" id="WP_008276215.1">
    <property type="nucleotide sequence ID" value="NZ_AAXW01000021.1"/>
</dbReference>
<comment type="caution">
    <text evidence="1">The sequence shown here is derived from an EMBL/GenBank/DDBJ whole genome shotgun (WGS) entry which is preliminary data.</text>
</comment>